<evidence type="ECO:0000313" key="2">
    <source>
        <dbReference type="EMBL" id="AEV80698.1"/>
    </source>
</evidence>
<dbReference type="EMBL" id="FJ483969">
    <property type="protein sequence ID" value="AEV80698.1"/>
    <property type="molecule type" value="Genomic_DNA"/>
</dbReference>
<organismHost>
    <name type="scientific">Macaca</name>
    <name type="common">macaques</name>
    <dbReference type="NCBI Taxonomy" id="9539"/>
</organismHost>
<proteinExistence type="predicted"/>
<feature type="transmembrane region" description="Helical" evidence="1">
    <location>
        <begin position="214"/>
        <end position="234"/>
    </location>
</feature>
<evidence type="ECO:0000313" key="3">
    <source>
        <dbReference type="Proteomes" id="UP000113346"/>
    </source>
</evidence>
<sequence>MIPLKEVIYDDVFAFGRRIMFFLQMCGIVALQVTSTIIVGITYWFLFPGDLQEYCSHAPRFTALWLFVPMLSLFSLHLFGKHGRVNQFVLTFIYLIPNSLAMVMMVTCRSLDKLLLAGLVPVIIFTCGMTIVCITRIRPVTEGYHLHGWLFPVMLVTSALMIIALTIVPSSSIAWTGCYLALLLTFSAGLSIHDFAVAAQYEYLGEAVPMLIRLYVEILIMYITGLMIFDPVFWQTNHSSFFTFKLSRYNWWFASDSRT</sequence>
<organism evidence="2 3">
    <name type="scientific">Simian cytomegalovirus (strain Colburn)</name>
    <dbReference type="NCBI Taxonomy" id="50292"/>
    <lineage>
        <taxon>Viruses</taxon>
        <taxon>Duplodnaviria</taxon>
        <taxon>Heunggongvirae</taxon>
        <taxon>Peploviricota</taxon>
        <taxon>Herviviricetes</taxon>
        <taxon>Herpesvirales</taxon>
        <taxon>Orthoherpesviridae</taxon>
        <taxon>Betaherpesvirinae</taxon>
        <taxon>Cytomegalovirus</taxon>
        <taxon>Cytomegalovirus cercopithecinebeta5</taxon>
    </lineage>
</organism>
<reference evidence="2" key="1">
    <citation type="submission" date="2011-12" db="EMBL/GenBank/DDBJ databases">
        <title>Comparative genomics of primate cytomegaloviruses.</title>
        <authorList>
            <person name="Davison A.J."/>
            <person name="Holton M."/>
            <person name="Dolan A."/>
            <person name="Dargan D.J."/>
            <person name="Gatherer D."/>
            <person name="Hayward G.S."/>
        </authorList>
    </citation>
    <scope>NUCLEOTIDE SEQUENCE [LARGE SCALE GENOMIC DNA]</scope>
    <source>
        <strain evidence="2">Colburn</strain>
    </source>
</reference>
<accession>G8XU59</accession>
<evidence type="ECO:0000256" key="1">
    <source>
        <dbReference type="SAM" id="Phobius"/>
    </source>
</evidence>
<keyword evidence="1" id="KW-0812">Transmembrane</keyword>
<keyword evidence="1" id="KW-0472">Membrane</keyword>
<dbReference type="Proteomes" id="UP000113346">
    <property type="component" value="Segment"/>
</dbReference>
<feature type="transmembrane region" description="Helical" evidence="1">
    <location>
        <begin position="21"/>
        <end position="46"/>
    </location>
</feature>
<feature type="transmembrane region" description="Helical" evidence="1">
    <location>
        <begin position="58"/>
        <end position="76"/>
    </location>
</feature>
<feature type="transmembrane region" description="Helical" evidence="1">
    <location>
        <begin position="114"/>
        <end position="134"/>
    </location>
</feature>
<keyword evidence="1" id="KW-1133">Transmembrane helix</keyword>
<feature type="transmembrane region" description="Helical" evidence="1">
    <location>
        <begin position="146"/>
        <end position="167"/>
    </location>
</feature>
<feature type="transmembrane region" description="Helical" evidence="1">
    <location>
        <begin position="173"/>
        <end position="193"/>
    </location>
</feature>
<gene>
    <name evidence="2" type="primary">US19</name>
</gene>
<protein>
    <submittedName>
        <fullName evidence="2">Membrane protein US19</fullName>
    </submittedName>
</protein>
<name>G8XU59_SCMVC</name>
<feature type="transmembrane region" description="Helical" evidence="1">
    <location>
        <begin position="88"/>
        <end position="108"/>
    </location>
</feature>